<evidence type="ECO:0000313" key="2">
    <source>
        <dbReference type="Proteomes" id="UP000054018"/>
    </source>
</evidence>
<dbReference type="Pfam" id="PF18759">
    <property type="entry name" value="Plavaka"/>
    <property type="match status" value="1"/>
</dbReference>
<reference evidence="2" key="2">
    <citation type="submission" date="2015-01" db="EMBL/GenBank/DDBJ databases">
        <title>Evolutionary Origins and Diversification of the Mycorrhizal Mutualists.</title>
        <authorList>
            <consortium name="DOE Joint Genome Institute"/>
            <consortium name="Mycorrhizal Genomics Consortium"/>
            <person name="Kohler A."/>
            <person name="Kuo A."/>
            <person name="Nagy L.G."/>
            <person name="Floudas D."/>
            <person name="Copeland A."/>
            <person name="Barry K.W."/>
            <person name="Cichocki N."/>
            <person name="Veneault-Fourrey C."/>
            <person name="LaButti K."/>
            <person name="Lindquist E.A."/>
            <person name="Lipzen A."/>
            <person name="Lundell T."/>
            <person name="Morin E."/>
            <person name="Murat C."/>
            <person name="Riley R."/>
            <person name="Ohm R."/>
            <person name="Sun H."/>
            <person name="Tunlid A."/>
            <person name="Henrissat B."/>
            <person name="Grigoriev I.V."/>
            <person name="Hibbett D.S."/>
            <person name="Martin F."/>
        </authorList>
    </citation>
    <scope>NUCLEOTIDE SEQUENCE [LARGE SCALE GENOMIC DNA]</scope>
    <source>
        <strain evidence="2">441</strain>
    </source>
</reference>
<dbReference type="Proteomes" id="UP000054018">
    <property type="component" value="Unassembled WGS sequence"/>
</dbReference>
<organism evidence="1 2">
    <name type="scientific">Pisolithus microcarpus 441</name>
    <dbReference type="NCBI Taxonomy" id="765257"/>
    <lineage>
        <taxon>Eukaryota</taxon>
        <taxon>Fungi</taxon>
        <taxon>Dikarya</taxon>
        <taxon>Basidiomycota</taxon>
        <taxon>Agaricomycotina</taxon>
        <taxon>Agaricomycetes</taxon>
        <taxon>Agaricomycetidae</taxon>
        <taxon>Boletales</taxon>
        <taxon>Sclerodermatineae</taxon>
        <taxon>Pisolithaceae</taxon>
        <taxon>Pisolithus</taxon>
    </lineage>
</organism>
<dbReference type="InterPro" id="IPR041078">
    <property type="entry name" value="Plavaka"/>
</dbReference>
<sequence>MIPQAILHVFDSFQSAFNIFGIAWEYCHRPTYDPDAFLSPSELSNASLHTTVDNHASETASIPSPLWPFQMMLVWRLMKWVLTGSKVKSEAEVTDLVSNVITAKDFRTEDLQGFNAHTEMKWFYASEKSLHADHTFHKDGWTEASIPIEIPTRDRNPCGNGQTFTIPSFFYHKLTMVIEAAFSSHSSKYFHLMPFWCIWQSPITGKEQRLFDELYTSDAWIRAHDEVQKQRCNDGCTLEWVIAGLMFWSDATHLTQFAHASAWPVYLFFGN</sequence>
<dbReference type="EMBL" id="KN833998">
    <property type="protein sequence ID" value="KIK13410.1"/>
    <property type="molecule type" value="Genomic_DNA"/>
</dbReference>
<evidence type="ECO:0000313" key="1">
    <source>
        <dbReference type="EMBL" id="KIK13410.1"/>
    </source>
</evidence>
<gene>
    <name evidence="1" type="ORF">PISMIDRAFT_118968</name>
</gene>
<dbReference type="AlphaFoldDB" id="A0A0C9XM26"/>
<dbReference type="HOGENOM" id="CLU_042836_1_0_1"/>
<protein>
    <submittedName>
        <fullName evidence="1">Uncharacterized protein</fullName>
    </submittedName>
</protein>
<reference evidence="1 2" key="1">
    <citation type="submission" date="2014-04" db="EMBL/GenBank/DDBJ databases">
        <authorList>
            <consortium name="DOE Joint Genome Institute"/>
            <person name="Kuo A."/>
            <person name="Kohler A."/>
            <person name="Costa M.D."/>
            <person name="Nagy L.G."/>
            <person name="Floudas D."/>
            <person name="Copeland A."/>
            <person name="Barry K.W."/>
            <person name="Cichocki N."/>
            <person name="Veneault-Fourrey C."/>
            <person name="LaButti K."/>
            <person name="Lindquist E.A."/>
            <person name="Lipzen A."/>
            <person name="Lundell T."/>
            <person name="Morin E."/>
            <person name="Murat C."/>
            <person name="Sun H."/>
            <person name="Tunlid A."/>
            <person name="Henrissat B."/>
            <person name="Grigoriev I.V."/>
            <person name="Hibbett D.S."/>
            <person name="Martin F."/>
            <person name="Nordberg H.P."/>
            <person name="Cantor M.N."/>
            <person name="Hua S.X."/>
        </authorList>
    </citation>
    <scope>NUCLEOTIDE SEQUENCE [LARGE SCALE GENOMIC DNA]</scope>
    <source>
        <strain evidence="1 2">441</strain>
    </source>
</reference>
<accession>A0A0C9XM26</accession>
<keyword evidence="2" id="KW-1185">Reference proteome</keyword>
<name>A0A0C9XM26_9AGAM</name>
<dbReference type="STRING" id="765257.A0A0C9XM26"/>
<dbReference type="OrthoDB" id="3208495at2759"/>
<proteinExistence type="predicted"/>